<evidence type="ECO:0000256" key="3">
    <source>
        <dbReference type="ARBA" id="ARBA00022705"/>
    </source>
</evidence>
<evidence type="ECO:0000256" key="5">
    <source>
        <dbReference type="ARBA" id="ARBA00023204"/>
    </source>
</evidence>
<accession>A0A1J5UHD5</accession>
<dbReference type="PANTHER" id="PTHR47810:SF1">
    <property type="entry name" value="DNA LIGASE B"/>
    <property type="match status" value="1"/>
</dbReference>
<dbReference type="InterPro" id="IPR012310">
    <property type="entry name" value="DNA_ligase_ATP-dep_cent"/>
</dbReference>
<comment type="cofactor">
    <cofactor evidence="1">
        <name>a divalent metal cation</name>
        <dbReference type="ChEBI" id="CHEBI:60240"/>
    </cofactor>
</comment>
<evidence type="ECO:0000313" key="10">
    <source>
        <dbReference type="Proteomes" id="UP000182798"/>
    </source>
</evidence>
<dbReference type="EMBL" id="MIQH01000354">
    <property type="protein sequence ID" value="OIR25309.1"/>
    <property type="molecule type" value="Genomic_DNA"/>
</dbReference>
<dbReference type="Proteomes" id="UP000182798">
    <property type="component" value="Unassembled WGS sequence"/>
</dbReference>
<dbReference type="Pfam" id="PF01068">
    <property type="entry name" value="DNA_ligase_A_M"/>
    <property type="match status" value="1"/>
</dbReference>
<dbReference type="SUPFAM" id="SSF56091">
    <property type="entry name" value="DNA ligase/mRNA capping enzyme, catalytic domain"/>
    <property type="match status" value="1"/>
</dbReference>
<dbReference type="GO" id="GO:0005524">
    <property type="term" value="F:ATP binding"/>
    <property type="evidence" value="ECO:0007669"/>
    <property type="project" value="InterPro"/>
</dbReference>
<dbReference type="NCBIfam" id="NF006592">
    <property type="entry name" value="PRK09125.1"/>
    <property type="match status" value="1"/>
</dbReference>
<dbReference type="Pfam" id="PF14743">
    <property type="entry name" value="DNA_ligase_OB_2"/>
    <property type="match status" value="1"/>
</dbReference>
<dbReference type="CDD" id="cd08041">
    <property type="entry name" value="OBF_kDNA_ligase_like"/>
    <property type="match status" value="1"/>
</dbReference>
<comment type="caution">
    <text evidence="9">The sequence shown here is derived from an EMBL/GenBank/DDBJ whole genome shotgun (WGS) entry which is preliminary data.</text>
</comment>
<feature type="domain" description="ATP-dependent DNA ligase family profile" evidence="8">
    <location>
        <begin position="125"/>
        <end position="226"/>
    </location>
</feature>
<dbReference type="OrthoDB" id="9782700at2"/>
<evidence type="ECO:0000256" key="7">
    <source>
        <dbReference type="SAM" id="SignalP"/>
    </source>
</evidence>
<proteinExistence type="predicted"/>
<dbReference type="PROSITE" id="PS50160">
    <property type="entry name" value="DNA_LIGASE_A3"/>
    <property type="match status" value="1"/>
</dbReference>
<dbReference type="InterPro" id="IPR012340">
    <property type="entry name" value="NA-bd_OB-fold"/>
</dbReference>
<sequence length="276" mass="31450">MKTILKILFLLCLPSLLLAADKPDLFLLKTYDETKSVVGWVMSEKLDGIRGFWDGKQLLTRGGKKIMAPDWFIKNYPPFAIDGELWTRRADFEEISSIVRRKSPDKRWHKITHQIFEVPEQQGGLLDRLAVLRDYLKTQVGSPIKIIKQYPINQQQQVKQFLQDIVRQGGEGVVVRNPNTAYQTGRLSSALKVKQYLDTECVIKKILPGKGKYIGKMGALLCKTKGGMLVKIGSGFKDIQRENPPPIGTTITFKYFGLTKKGKPKYPVFLRIRLVQ</sequence>
<dbReference type="AlphaFoldDB" id="A0A1J5UHD5"/>
<dbReference type="InterPro" id="IPR050326">
    <property type="entry name" value="NAD_dep_DNA_ligaseB"/>
</dbReference>
<dbReference type="CDD" id="cd07896">
    <property type="entry name" value="Adenylation_kDNA_ligase_like"/>
    <property type="match status" value="1"/>
</dbReference>
<dbReference type="Gene3D" id="3.30.1490.70">
    <property type="match status" value="1"/>
</dbReference>
<keyword evidence="3" id="KW-0235">DNA replication</keyword>
<dbReference type="InterPro" id="IPR029319">
    <property type="entry name" value="DNA_ligase_OB"/>
</dbReference>
<keyword evidence="7" id="KW-0732">Signal</keyword>
<evidence type="ECO:0000256" key="4">
    <source>
        <dbReference type="ARBA" id="ARBA00022763"/>
    </source>
</evidence>
<dbReference type="Gene3D" id="2.40.50.140">
    <property type="entry name" value="Nucleic acid-binding proteins"/>
    <property type="match status" value="1"/>
</dbReference>
<reference evidence="10" key="1">
    <citation type="submission" date="2016-09" db="EMBL/GenBank/DDBJ databases">
        <title>Genome Sequence of Bathymodiolus thermophilus sulfur-oxidizing gill endosymbiont.</title>
        <authorList>
            <person name="Ponnudurai R."/>
            <person name="Kleiner M."/>
            <person name="Sayavedra L."/>
            <person name="Thuermer A."/>
            <person name="Felbeck H."/>
            <person name="Schlueter R."/>
            <person name="Schweder T."/>
            <person name="Markert S."/>
        </authorList>
    </citation>
    <scope>NUCLEOTIDE SEQUENCE [LARGE SCALE GENOMIC DNA]</scope>
    <source>
        <strain evidence="10">BAT/CrabSpa'14</strain>
    </source>
</reference>
<dbReference type="GO" id="GO:0006310">
    <property type="term" value="P:DNA recombination"/>
    <property type="evidence" value="ECO:0007669"/>
    <property type="project" value="InterPro"/>
</dbReference>
<keyword evidence="4" id="KW-0227">DNA damage</keyword>
<keyword evidence="5" id="KW-0234">DNA repair</keyword>
<dbReference type="GO" id="GO:0006281">
    <property type="term" value="P:DNA repair"/>
    <property type="evidence" value="ECO:0007669"/>
    <property type="project" value="UniProtKB-KW"/>
</dbReference>
<evidence type="ECO:0000256" key="6">
    <source>
        <dbReference type="ARBA" id="ARBA00034003"/>
    </source>
</evidence>
<evidence type="ECO:0000256" key="2">
    <source>
        <dbReference type="ARBA" id="ARBA00022598"/>
    </source>
</evidence>
<dbReference type="Gene3D" id="3.30.470.30">
    <property type="entry name" value="DNA ligase/mRNA capping enzyme"/>
    <property type="match status" value="1"/>
</dbReference>
<feature type="signal peptide" evidence="7">
    <location>
        <begin position="1"/>
        <end position="19"/>
    </location>
</feature>
<dbReference type="GO" id="GO:0006260">
    <property type="term" value="P:DNA replication"/>
    <property type="evidence" value="ECO:0007669"/>
    <property type="project" value="UniProtKB-KW"/>
</dbReference>
<evidence type="ECO:0000259" key="8">
    <source>
        <dbReference type="PROSITE" id="PS50160"/>
    </source>
</evidence>
<name>A0A1J5UHD5_9GAMM</name>
<gene>
    <name evidence="9" type="ORF">BGC33_13145</name>
</gene>
<organism evidence="9 10">
    <name type="scientific">Bathymodiolus thermophilus thioautotrophic gill symbiont</name>
    <dbReference type="NCBI Taxonomy" id="2360"/>
    <lineage>
        <taxon>Bacteria</taxon>
        <taxon>Pseudomonadati</taxon>
        <taxon>Pseudomonadota</taxon>
        <taxon>Gammaproteobacteria</taxon>
        <taxon>sulfur-oxidizing symbionts</taxon>
    </lineage>
</organism>
<dbReference type="PANTHER" id="PTHR47810">
    <property type="entry name" value="DNA LIGASE"/>
    <property type="match status" value="1"/>
</dbReference>
<comment type="catalytic activity">
    <reaction evidence="6">
        <text>ATP + (deoxyribonucleotide)n-3'-hydroxyl + 5'-phospho-(deoxyribonucleotide)m = (deoxyribonucleotide)n+m + AMP + diphosphate.</text>
        <dbReference type="EC" id="6.5.1.1"/>
    </reaction>
</comment>
<feature type="chain" id="PRO_5009635996" evidence="7">
    <location>
        <begin position="20"/>
        <end position="276"/>
    </location>
</feature>
<protein>
    <submittedName>
        <fullName evidence="9">DNA ligase</fullName>
    </submittedName>
</protein>
<dbReference type="InterPro" id="IPR016059">
    <property type="entry name" value="DNA_ligase_ATP-dep_CS"/>
</dbReference>
<evidence type="ECO:0000313" key="9">
    <source>
        <dbReference type="EMBL" id="OIR25309.1"/>
    </source>
</evidence>
<keyword evidence="2 9" id="KW-0436">Ligase</keyword>
<dbReference type="GO" id="GO:0003910">
    <property type="term" value="F:DNA ligase (ATP) activity"/>
    <property type="evidence" value="ECO:0007669"/>
    <property type="project" value="UniProtKB-EC"/>
</dbReference>
<dbReference type="SUPFAM" id="SSF50249">
    <property type="entry name" value="Nucleic acid-binding proteins"/>
    <property type="match status" value="1"/>
</dbReference>
<dbReference type="PROSITE" id="PS00333">
    <property type="entry name" value="DNA_LIGASE_A2"/>
    <property type="match status" value="1"/>
</dbReference>
<evidence type="ECO:0000256" key="1">
    <source>
        <dbReference type="ARBA" id="ARBA00001968"/>
    </source>
</evidence>
<dbReference type="RefSeq" id="WP_071563636.1">
    <property type="nucleotide sequence ID" value="NZ_MIQH01000354.1"/>
</dbReference>